<evidence type="ECO:0000256" key="5">
    <source>
        <dbReference type="ARBA" id="ARBA00038966"/>
    </source>
</evidence>
<dbReference type="PANTHER" id="PTHR23407:SF1">
    <property type="entry name" value="5-FORMYLTETRAHYDROFOLATE CYCLO-LIGASE"/>
    <property type="match status" value="1"/>
</dbReference>
<dbReference type="Gene3D" id="3.40.50.10420">
    <property type="entry name" value="NagB/RpiA/CoA transferase-like"/>
    <property type="match status" value="1"/>
</dbReference>
<evidence type="ECO:0000256" key="4">
    <source>
        <dbReference type="ARBA" id="ARBA00036539"/>
    </source>
</evidence>
<dbReference type="Pfam" id="PF01812">
    <property type="entry name" value="5-FTHF_cyc-lig"/>
    <property type="match status" value="1"/>
</dbReference>
<dbReference type="GO" id="GO:0005524">
    <property type="term" value="F:ATP binding"/>
    <property type="evidence" value="ECO:0007669"/>
    <property type="project" value="UniProtKB-KW"/>
</dbReference>
<evidence type="ECO:0000313" key="7">
    <source>
        <dbReference type="Proteomes" id="UP001148786"/>
    </source>
</evidence>
<dbReference type="AlphaFoldDB" id="A0A9W8JNQ4"/>
<evidence type="ECO:0000313" key="6">
    <source>
        <dbReference type="EMBL" id="KAJ3482767.1"/>
    </source>
</evidence>
<dbReference type="GO" id="GO:0035999">
    <property type="term" value="P:tetrahydrofolate interconversion"/>
    <property type="evidence" value="ECO:0007669"/>
    <property type="project" value="TreeGrafter"/>
</dbReference>
<evidence type="ECO:0000256" key="1">
    <source>
        <dbReference type="ARBA" id="ARBA00010638"/>
    </source>
</evidence>
<dbReference type="EMBL" id="JANKHO010003541">
    <property type="protein sequence ID" value="KAJ3482767.1"/>
    <property type="molecule type" value="Genomic_DNA"/>
</dbReference>
<comment type="similarity">
    <text evidence="1">Belongs to the 5-formyltetrahydrofolate cyclo-ligase family.</text>
</comment>
<dbReference type="GO" id="GO:0030272">
    <property type="term" value="F:5-formyltetrahydrofolate cyclo-ligase activity"/>
    <property type="evidence" value="ECO:0007669"/>
    <property type="project" value="UniProtKB-EC"/>
</dbReference>
<comment type="catalytic activity">
    <reaction evidence="4">
        <text>(6S)-5-formyl-5,6,7,8-tetrahydrofolate + ATP = (6R)-5,10-methenyltetrahydrofolate + ADP + phosphate</text>
        <dbReference type="Rhea" id="RHEA:10488"/>
        <dbReference type="ChEBI" id="CHEBI:30616"/>
        <dbReference type="ChEBI" id="CHEBI:43474"/>
        <dbReference type="ChEBI" id="CHEBI:57455"/>
        <dbReference type="ChEBI" id="CHEBI:57457"/>
        <dbReference type="ChEBI" id="CHEBI:456216"/>
        <dbReference type="EC" id="6.3.3.2"/>
    </reaction>
</comment>
<dbReference type="Proteomes" id="UP001148786">
    <property type="component" value="Unassembled WGS sequence"/>
</dbReference>
<dbReference type="InterPro" id="IPR037171">
    <property type="entry name" value="NagB/RpiA_transferase-like"/>
</dbReference>
<proteinExistence type="inferred from homology"/>
<evidence type="ECO:0000256" key="3">
    <source>
        <dbReference type="ARBA" id="ARBA00022840"/>
    </source>
</evidence>
<comment type="caution">
    <text evidence="6">The sequence shown here is derived from an EMBL/GenBank/DDBJ whole genome shotgun (WGS) entry which is preliminary data.</text>
</comment>
<dbReference type="PANTHER" id="PTHR23407">
    <property type="entry name" value="ATPASE INHIBITOR/5-FORMYLTETRAHYDROFOLATE CYCLO-LIGASE"/>
    <property type="match status" value="1"/>
</dbReference>
<organism evidence="6 7">
    <name type="scientific">Agrocybe chaxingu</name>
    <dbReference type="NCBI Taxonomy" id="84603"/>
    <lineage>
        <taxon>Eukaryota</taxon>
        <taxon>Fungi</taxon>
        <taxon>Dikarya</taxon>
        <taxon>Basidiomycota</taxon>
        <taxon>Agaricomycotina</taxon>
        <taxon>Agaricomycetes</taxon>
        <taxon>Agaricomycetidae</taxon>
        <taxon>Agaricales</taxon>
        <taxon>Agaricineae</taxon>
        <taxon>Strophariaceae</taxon>
        <taxon>Agrocybe</taxon>
    </lineage>
</organism>
<dbReference type="InterPro" id="IPR002698">
    <property type="entry name" value="FTHF_cligase"/>
</dbReference>
<gene>
    <name evidence="6" type="ORF">NLJ89_g12119</name>
</gene>
<name>A0A9W8JNQ4_9AGAR</name>
<dbReference type="OrthoDB" id="2015992at2759"/>
<dbReference type="InterPro" id="IPR024185">
    <property type="entry name" value="FTHF_cligase-like_sf"/>
</dbReference>
<keyword evidence="2" id="KW-0547">Nucleotide-binding</keyword>
<reference evidence="6" key="1">
    <citation type="submission" date="2022-07" db="EMBL/GenBank/DDBJ databases">
        <title>Genome Sequence of Agrocybe chaxingu.</title>
        <authorList>
            <person name="Buettner E."/>
        </authorList>
    </citation>
    <scope>NUCLEOTIDE SEQUENCE</scope>
    <source>
        <strain evidence="6">MP-N11</strain>
    </source>
</reference>
<dbReference type="SUPFAM" id="SSF100950">
    <property type="entry name" value="NagB/RpiA/CoA transferase-like"/>
    <property type="match status" value="1"/>
</dbReference>
<accession>A0A9W8JNQ4</accession>
<keyword evidence="3" id="KW-0067">ATP-binding</keyword>
<protein>
    <recommendedName>
        <fullName evidence="5">5-formyltetrahydrofolate cyclo-ligase</fullName>
        <ecNumber evidence="5">6.3.3.2</ecNumber>
    </recommendedName>
</protein>
<dbReference type="EC" id="6.3.3.2" evidence="5"/>
<sequence>MPSGEARTGPLVETLLEAGKNLYVPKIASAKDGRMDFLRVYDRADLEDLPSGTWGIREPGEMCGAQKRGSVSGTKEELDVILVPGR</sequence>
<keyword evidence="7" id="KW-1185">Reference proteome</keyword>
<evidence type="ECO:0000256" key="2">
    <source>
        <dbReference type="ARBA" id="ARBA00022741"/>
    </source>
</evidence>
<dbReference type="GO" id="GO:0009396">
    <property type="term" value="P:folic acid-containing compound biosynthetic process"/>
    <property type="evidence" value="ECO:0007669"/>
    <property type="project" value="TreeGrafter"/>
</dbReference>